<dbReference type="Gene3D" id="3.40.50.300">
    <property type="entry name" value="P-loop containing nucleotide triphosphate hydrolases"/>
    <property type="match status" value="1"/>
</dbReference>
<comment type="function">
    <text evidence="5">Catalyzes the phosphorylation of the 3'-hydroxyl group of dephosphocoenzyme A to form coenzyme A.</text>
</comment>
<protein>
    <recommendedName>
        <fullName evidence="5 6">Dephospho-CoA kinase</fullName>
        <ecNumber evidence="5 6">2.7.1.24</ecNumber>
    </recommendedName>
    <alternativeName>
        <fullName evidence="5">Dephosphocoenzyme A kinase</fullName>
    </alternativeName>
</protein>
<dbReference type="PANTHER" id="PTHR10695">
    <property type="entry name" value="DEPHOSPHO-COA KINASE-RELATED"/>
    <property type="match status" value="1"/>
</dbReference>
<gene>
    <name evidence="5" type="primary">coaE</name>
    <name evidence="7" type="ORF">HB811_05580</name>
</gene>
<keyword evidence="5 7" id="KW-0808">Transferase</keyword>
<comment type="catalytic activity">
    <reaction evidence="5">
        <text>3'-dephospho-CoA + ATP = ADP + CoA + H(+)</text>
        <dbReference type="Rhea" id="RHEA:18245"/>
        <dbReference type="ChEBI" id="CHEBI:15378"/>
        <dbReference type="ChEBI" id="CHEBI:30616"/>
        <dbReference type="ChEBI" id="CHEBI:57287"/>
        <dbReference type="ChEBI" id="CHEBI:57328"/>
        <dbReference type="ChEBI" id="CHEBI:456216"/>
        <dbReference type="EC" id="2.7.1.24"/>
    </reaction>
</comment>
<dbReference type="PROSITE" id="PS51219">
    <property type="entry name" value="DPCK"/>
    <property type="match status" value="1"/>
</dbReference>
<keyword evidence="2 5" id="KW-0547">Nucleotide-binding</keyword>
<reference evidence="7 8" key="1">
    <citation type="submission" date="2020-03" db="EMBL/GenBank/DDBJ databases">
        <title>Soil Listeria distribution.</title>
        <authorList>
            <person name="Liao J."/>
            <person name="Wiedmann M."/>
        </authorList>
    </citation>
    <scope>NUCLEOTIDE SEQUENCE [LARGE SCALE GENOMIC DNA]</scope>
    <source>
        <strain evidence="7 8">FSL L7-1816</strain>
    </source>
</reference>
<proteinExistence type="inferred from homology"/>
<accession>A0A842D9T9</accession>
<dbReference type="NCBIfam" id="TIGR00152">
    <property type="entry name" value="dephospho-CoA kinase"/>
    <property type="match status" value="1"/>
</dbReference>
<dbReference type="SUPFAM" id="SSF52540">
    <property type="entry name" value="P-loop containing nucleoside triphosphate hydrolases"/>
    <property type="match status" value="1"/>
</dbReference>
<dbReference type="GO" id="GO:0005737">
    <property type="term" value="C:cytoplasm"/>
    <property type="evidence" value="ECO:0007669"/>
    <property type="project" value="UniProtKB-SubCell"/>
</dbReference>
<comment type="subcellular location">
    <subcellularLocation>
        <location evidence="5">Cytoplasm</location>
    </subcellularLocation>
</comment>
<dbReference type="EMBL" id="JAAROV010000001">
    <property type="protein sequence ID" value="MBC1316241.1"/>
    <property type="molecule type" value="Genomic_DNA"/>
</dbReference>
<dbReference type="GO" id="GO:0005524">
    <property type="term" value="F:ATP binding"/>
    <property type="evidence" value="ECO:0007669"/>
    <property type="project" value="UniProtKB-UniRule"/>
</dbReference>
<dbReference type="GO" id="GO:0004140">
    <property type="term" value="F:dephospho-CoA kinase activity"/>
    <property type="evidence" value="ECO:0007669"/>
    <property type="project" value="UniProtKB-UniRule"/>
</dbReference>
<keyword evidence="5 7" id="KW-0418">Kinase</keyword>
<keyword evidence="5" id="KW-0963">Cytoplasm</keyword>
<evidence type="ECO:0000256" key="6">
    <source>
        <dbReference type="NCBIfam" id="TIGR00152"/>
    </source>
</evidence>
<dbReference type="Pfam" id="PF01121">
    <property type="entry name" value="CoaE"/>
    <property type="match status" value="1"/>
</dbReference>
<sequence>MATIIGLTGGIASGKSTVSKMLQDAGYPVVDADIAAREVVKKGSLGAQQIKEAFGTEVFQADGELDRPKLGNIIFHDAEKRETLNAIVHPLVKQWMLAEQERHIANGATTIILDIPLLFESQLEDMVQQIIVVSVDENTQLSRLMERNKLTKTEAKARMASQMPLHEKARGADVVIDNAGSLAETKQQVEALVQTFESRS</sequence>
<comment type="pathway">
    <text evidence="5">Cofactor biosynthesis; coenzyme A biosynthesis; CoA from (R)-pantothenate: step 5/5.</text>
</comment>
<dbReference type="CDD" id="cd02022">
    <property type="entry name" value="DPCK"/>
    <property type="match status" value="1"/>
</dbReference>
<evidence type="ECO:0000256" key="5">
    <source>
        <dbReference type="HAMAP-Rule" id="MF_00376"/>
    </source>
</evidence>
<feature type="binding site" evidence="5">
    <location>
        <begin position="12"/>
        <end position="17"/>
    </location>
    <ligand>
        <name>ATP</name>
        <dbReference type="ChEBI" id="CHEBI:30616"/>
    </ligand>
</feature>
<dbReference type="PANTHER" id="PTHR10695:SF46">
    <property type="entry name" value="BIFUNCTIONAL COENZYME A SYNTHASE-RELATED"/>
    <property type="match status" value="1"/>
</dbReference>
<dbReference type="InterPro" id="IPR001977">
    <property type="entry name" value="Depp_CoAkinase"/>
</dbReference>
<evidence type="ECO:0000313" key="7">
    <source>
        <dbReference type="EMBL" id="MBC1316241.1"/>
    </source>
</evidence>
<dbReference type="Proteomes" id="UP000543379">
    <property type="component" value="Unassembled WGS sequence"/>
</dbReference>
<comment type="similarity">
    <text evidence="1 5">Belongs to the CoaE family.</text>
</comment>
<evidence type="ECO:0000256" key="4">
    <source>
        <dbReference type="ARBA" id="ARBA00022993"/>
    </source>
</evidence>
<evidence type="ECO:0000256" key="3">
    <source>
        <dbReference type="ARBA" id="ARBA00022840"/>
    </source>
</evidence>
<keyword evidence="4 5" id="KW-0173">Coenzyme A biosynthesis</keyword>
<dbReference type="RefSeq" id="WP_185367919.1">
    <property type="nucleotide sequence ID" value="NZ_JAAROK010000001.1"/>
</dbReference>
<comment type="caution">
    <text evidence="7">The sequence shown here is derived from an EMBL/GenBank/DDBJ whole genome shotgun (WGS) entry which is preliminary data.</text>
</comment>
<keyword evidence="3 5" id="KW-0067">ATP-binding</keyword>
<evidence type="ECO:0000256" key="2">
    <source>
        <dbReference type="ARBA" id="ARBA00022741"/>
    </source>
</evidence>
<dbReference type="AlphaFoldDB" id="A0A842D9T9"/>
<dbReference type="EC" id="2.7.1.24" evidence="5 6"/>
<dbReference type="InterPro" id="IPR027417">
    <property type="entry name" value="P-loop_NTPase"/>
</dbReference>
<dbReference type="UniPathway" id="UPA00241">
    <property type="reaction ID" value="UER00356"/>
</dbReference>
<organism evidence="7 8">
    <name type="scientific">Listeria booriae</name>
    <dbReference type="NCBI Taxonomy" id="1552123"/>
    <lineage>
        <taxon>Bacteria</taxon>
        <taxon>Bacillati</taxon>
        <taxon>Bacillota</taxon>
        <taxon>Bacilli</taxon>
        <taxon>Bacillales</taxon>
        <taxon>Listeriaceae</taxon>
        <taxon>Listeria</taxon>
    </lineage>
</organism>
<dbReference type="HAMAP" id="MF_00376">
    <property type="entry name" value="Dephospho_CoA_kinase"/>
    <property type="match status" value="1"/>
</dbReference>
<dbReference type="FunFam" id="3.40.50.300:FF:000485">
    <property type="entry name" value="Dephospho-CoA kinase CAB5"/>
    <property type="match status" value="1"/>
</dbReference>
<evidence type="ECO:0000313" key="8">
    <source>
        <dbReference type="Proteomes" id="UP000543379"/>
    </source>
</evidence>
<evidence type="ECO:0000256" key="1">
    <source>
        <dbReference type="ARBA" id="ARBA00009018"/>
    </source>
</evidence>
<name>A0A842D9T9_9LIST</name>
<dbReference type="GO" id="GO:0015937">
    <property type="term" value="P:coenzyme A biosynthetic process"/>
    <property type="evidence" value="ECO:0007669"/>
    <property type="project" value="UniProtKB-UniRule"/>
</dbReference>